<dbReference type="PANTHER" id="PTHR13593:SF139">
    <property type="entry name" value="C, PUTATIVE-RELATED"/>
    <property type="match status" value="1"/>
</dbReference>
<dbReference type="PANTHER" id="PTHR13593">
    <property type="match status" value="1"/>
</dbReference>
<gene>
    <name evidence="2" type="ORF">K2173_016996</name>
</gene>
<dbReference type="GO" id="GO:0008081">
    <property type="term" value="F:phosphoric diester hydrolase activity"/>
    <property type="evidence" value="ECO:0007669"/>
    <property type="project" value="InterPro"/>
</dbReference>
<sequence length="387" mass="43232">MAKLTFALITILVFVRAAIATTSDAFKLEEDCESDGDCVSGESCLSCSFDFKGHRCVRSSITNQFELLNNSLPFNKYAFLTTHNSFSIRGEPSRNGVPRITFSNQEDSVTEQLNNGVRALMLDTYDFEGDVWLCHSFNGECHDYTAFEPAIYTFGEIEAFLSRNPSEIVTLILEDYVQAPNGLTKVFNDSGLKKYWFPLSKMPENGQDWPLVNHMIANNQRLIVFSSIKSKQESEGIAYQWNYMVENQYGNDGLLGNKCTNRRESSSLDDKTRSLVLVNHFASVPVIGLACIQNSASLLDALHKCYAEAGNRWSNFVAVDFYKRSEGGGAFQATDFLNGNLLCGCNDVTACLPGSSKKCAQVSNTGSRQDRFGMSRRITRFEEGEFH</sequence>
<keyword evidence="3" id="KW-1185">Reference proteome</keyword>
<dbReference type="AlphaFoldDB" id="A0AAV8U5J4"/>
<dbReference type="PROSITE" id="PS50007">
    <property type="entry name" value="PIPLC_X_DOMAIN"/>
    <property type="match status" value="1"/>
</dbReference>
<dbReference type="Gene3D" id="3.20.20.190">
    <property type="entry name" value="Phosphatidylinositol (PI) phosphodiesterase"/>
    <property type="match status" value="1"/>
</dbReference>
<reference evidence="2 3" key="1">
    <citation type="submission" date="2021-09" db="EMBL/GenBank/DDBJ databases">
        <title>Genomic insights and catalytic innovation underlie evolution of tropane alkaloids biosynthesis.</title>
        <authorList>
            <person name="Wang Y.-J."/>
            <person name="Tian T."/>
            <person name="Huang J.-P."/>
            <person name="Huang S.-X."/>
        </authorList>
    </citation>
    <scope>NUCLEOTIDE SEQUENCE [LARGE SCALE GENOMIC DNA]</scope>
    <source>
        <strain evidence="2">KIB-2018</strain>
        <tissue evidence="2">Leaf</tissue>
    </source>
</reference>
<dbReference type="GO" id="GO:0006629">
    <property type="term" value="P:lipid metabolic process"/>
    <property type="evidence" value="ECO:0007669"/>
    <property type="project" value="InterPro"/>
</dbReference>
<dbReference type="EMBL" id="JAIWQS010000001">
    <property type="protein sequence ID" value="KAJ8774550.1"/>
    <property type="molecule type" value="Genomic_DNA"/>
</dbReference>
<dbReference type="Proteomes" id="UP001159364">
    <property type="component" value="Linkage Group LG01"/>
</dbReference>
<proteinExistence type="predicted"/>
<feature type="signal peptide" evidence="1">
    <location>
        <begin position="1"/>
        <end position="20"/>
    </location>
</feature>
<name>A0AAV8U5J4_9ROSI</name>
<dbReference type="SUPFAM" id="SSF51695">
    <property type="entry name" value="PLC-like phosphodiesterases"/>
    <property type="match status" value="1"/>
</dbReference>
<evidence type="ECO:0000256" key="1">
    <source>
        <dbReference type="SAM" id="SignalP"/>
    </source>
</evidence>
<keyword evidence="1" id="KW-0732">Signal</keyword>
<dbReference type="CDD" id="cd08588">
    <property type="entry name" value="PI-PLCc_At5g67130_like"/>
    <property type="match status" value="1"/>
</dbReference>
<dbReference type="InterPro" id="IPR017946">
    <property type="entry name" value="PLC-like_Pdiesterase_TIM-brl"/>
</dbReference>
<evidence type="ECO:0000313" key="2">
    <source>
        <dbReference type="EMBL" id="KAJ8774550.1"/>
    </source>
</evidence>
<comment type="caution">
    <text evidence="2">The sequence shown here is derived from an EMBL/GenBank/DDBJ whole genome shotgun (WGS) entry which is preliminary data.</text>
</comment>
<dbReference type="InterPro" id="IPR051057">
    <property type="entry name" value="PI-PLC_domain"/>
</dbReference>
<evidence type="ECO:0000313" key="3">
    <source>
        <dbReference type="Proteomes" id="UP001159364"/>
    </source>
</evidence>
<dbReference type="Pfam" id="PF26178">
    <property type="entry name" value="PI-PLC_cat"/>
    <property type="match status" value="1"/>
</dbReference>
<protein>
    <submittedName>
        <fullName evidence="2">Uncharacterized protein</fullName>
    </submittedName>
</protein>
<organism evidence="2 3">
    <name type="scientific">Erythroxylum novogranatense</name>
    <dbReference type="NCBI Taxonomy" id="1862640"/>
    <lineage>
        <taxon>Eukaryota</taxon>
        <taxon>Viridiplantae</taxon>
        <taxon>Streptophyta</taxon>
        <taxon>Embryophyta</taxon>
        <taxon>Tracheophyta</taxon>
        <taxon>Spermatophyta</taxon>
        <taxon>Magnoliopsida</taxon>
        <taxon>eudicotyledons</taxon>
        <taxon>Gunneridae</taxon>
        <taxon>Pentapetalae</taxon>
        <taxon>rosids</taxon>
        <taxon>fabids</taxon>
        <taxon>Malpighiales</taxon>
        <taxon>Erythroxylaceae</taxon>
        <taxon>Erythroxylum</taxon>
    </lineage>
</organism>
<feature type="chain" id="PRO_5043518845" evidence="1">
    <location>
        <begin position="21"/>
        <end position="387"/>
    </location>
</feature>
<accession>A0AAV8U5J4</accession>